<accession>A0ABT7QJU0</accession>
<dbReference type="GO" id="GO:0008311">
    <property type="term" value="F:double-stranded DNA 3'-5' DNA exonuclease activity"/>
    <property type="evidence" value="ECO:0007669"/>
    <property type="project" value="UniProtKB-EC"/>
</dbReference>
<comment type="similarity">
    <text evidence="3">Belongs to the DNA repair enzymes AP/ExoA family.</text>
</comment>
<dbReference type="PROSITE" id="PS00726">
    <property type="entry name" value="AP_NUCLEASE_F1_1"/>
    <property type="match status" value="1"/>
</dbReference>
<keyword evidence="5 8" id="KW-0378">Hydrolase</keyword>
<evidence type="ECO:0000256" key="1">
    <source>
        <dbReference type="ARBA" id="ARBA00001936"/>
    </source>
</evidence>
<dbReference type="CDD" id="cd09086">
    <property type="entry name" value="ExoIII-like_AP-endo"/>
    <property type="match status" value="1"/>
</dbReference>
<organism evidence="8 9">
    <name type="scientific">Candidatus Doriopsillibacter californiensis</name>
    <dbReference type="NCBI Taxonomy" id="2970740"/>
    <lineage>
        <taxon>Bacteria</taxon>
        <taxon>Pseudomonadati</taxon>
        <taxon>Pseudomonadota</taxon>
        <taxon>Gammaproteobacteria</taxon>
        <taxon>Candidatus Tethybacterales</taxon>
        <taxon>Candidatus Persebacteraceae</taxon>
        <taxon>Candidatus Doriopsillibacter</taxon>
    </lineage>
</organism>
<dbReference type="PANTHER" id="PTHR43250:SF2">
    <property type="entry name" value="EXODEOXYRIBONUCLEASE III"/>
    <property type="match status" value="1"/>
</dbReference>
<dbReference type="PROSITE" id="PS51435">
    <property type="entry name" value="AP_NUCLEASE_F1_4"/>
    <property type="match status" value="1"/>
</dbReference>
<keyword evidence="9" id="KW-1185">Reference proteome</keyword>
<dbReference type="NCBIfam" id="TIGR00195">
    <property type="entry name" value="exoDNase_III"/>
    <property type="match status" value="1"/>
</dbReference>
<dbReference type="InterPro" id="IPR005135">
    <property type="entry name" value="Endo/exonuclease/phosphatase"/>
</dbReference>
<dbReference type="Pfam" id="PF03372">
    <property type="entry name" value="Exo_endo_phos"/>
    <property type="match status" value="1"/>
</dbReference>
<dbReference type="InterPro" id="IPR037493">
    <property type="entry name" value="ExoIII-like"/>
</dbReference>
<reference evidence="8" key="2">
    <citation type="journal article" date="2023" name="Microbiome">
        <title>Synthase-selected sorting approach identifies a beta-lactone synthase in a nudibranch symbiotic bacterium.</title>
        <authorList>
            <person name="Dzunkova M."/>
            <person name="La Clair J.J."/>
            <person name="Tyml T."/>
            <person name="Doud D."/>
            <person name="Schulz F."/>
            <person name="Piquer-Esteban S."/>
            <person name="Porcel Sanchis D."/>
            <person name="Osborn A."/>
            <person name="Robinson D."/>
            <person name="Louie K.B."/>
            <person name="Bowen B.P."/>
            <person name="Bowers R.M."/>
            <person name="Lee J."/>
            <person name="Arnau V."/>
            <person name="Diaz-Villanueva W."/>
            <person name="Stepanauskas R."/>
            <person name="Gosliner T."/>
            <person name="Date S.V."/>
            <person name="Northen T.R."/>
            <person name="Cheng J.F."/>
            <person name="Burkart M.D."/>
            <person name="Woyke T."/>
        </authorList>
    </citation>
    <scope>NUCLEOTIDE SEQUENCE</scope>
    <source>
        <strain evidence="8">Df01</strain>
    </source>
</reference>
<dbReference type="PROSITE" id="PS00728">
    <property type="entry name" value="AP_NUCLEASE_F1_3"/>
    <property type="match status" value="1"/>
</dbReference>
<evidence type="ECO:0000313" key="9">
    <source>
        <dbReference type="Proteomes" id="UP001168167"/>
    </source>
</evidence>
<evidence type="ECO:0000256" key="2">
    <source>
        <dbReference type="ARBA" id="ARBA00001946"/>
    </source>
</evidence>
<dbReference type="EC" id="3.1.11.2" evidence="8"/>
<keyword evidence="6" id="KW-0460">Magnesium</keyword>
<dbReference type="InterPro" id="IPR004808">
    <property type="entry name" value="AP_endonuc_1"/>
</dbReference>
<sequence>MKVATWNVNSVRARLPHVLLWLQEVKPDVLLLQETKSMDDKFPYVDIEAAGYEVAHYGQPAYNGVAIISRLPLTEIIQGMPTRADDPQARVLAATIKPADKPVRLVCAYVPNGQSVGSDKYLYKLEWLADFCDYLSDARARYTRVVAGGDYNIAPEASDIYDAEAWGEEVLASPPERAALKRILDVGYADAHRLFEQPEKSFSWWDYRAAAFRRNIGVRIDLLLLSADLSKKCVFCAPDITPRSWERPSDHAPVVANLLLN</sequence>
<dbReference type="SUPFAM" id="SSF56219">
    <property type="entry name" value="DNase I-like"/>
    <property type="match status" value="1"/>
</dbReference>
<dbReference type="Gene3D" id="3.60.10.10">
    <property type="entry name" value="Endonuclease/exonuclease/phosphatase"/>
    <property type="match status" value="1"/>
</dbReference>
<proteinExistence type="inferred from homology"/>
<gene>
    <name evidence="8" type="primary">xth</name>
    <name evidence="8" type="ORF">NQX30_00965</name>
</gene>
<dbReference type="InterPro" id="IPR020847">
    <property type="entry name" value="AP_endonuclease_F1_BS"/>
</dbReference>
<dbReference type="InterPro" id="IPR020848">
    <property type="entry name" value="AP_endonuclease_F1_CS"/>
</dbReference>
<evidence type="ECO:0000313" key="8">
    <source>
        <dbReference type="EMBL" id="MDM5146959.1"/>
    </source>
</evidence>
<feature type="domain" description="Endonuclease/exonuclease/phosphatase" evidence="7">
    <location>
        <begin position="4"/>
        <end position="251"/>
    </location>
</feature>
<dbReference type="NCBIfam" id="TIGR00633">
    <property type="entry name" value="xth"/>
    <property type="match status" value="1"/>
</dbReference>
<reference evidence="8" key="1">
    <citation type="submission" date="2022-08" db="EMBL/GenBank/DDBJ databases">
        <authorList>
            <person name="Dzunkova M."/>
            <person name="La Clair J."/>
            <person name="Tyml T."/>
            <person name="Doud D."/>
            <person name="Schulz F."/>
            <person name="Piquer S."/>
            <person name="Porcel Sanchis D."/>
            <person name="Osborn A."/>
            <person name="Robinson D."/>
            <person name="Louie K.B."/>
            <person name="Bowen B.P."/>
            <person name="Bowers R."/>
            <person name="Lee J."/>
            <person name="Arnau Llombart V."/>
            <person name="Diaz Villanueva W."/>
            <person name="Gosliner T."/>
            <person name="Northen T."/>
            <person name="Cheng J.-F."/>
            <person name="Burkart M.D."/>
            <person name="Woyke T."/>
        </authorList>
    </citation>
    <scope>NUCLEOTIDE SEQUENCE</scope>
    <source>
        <strain evidence="8">Df01</strain>
    </source>
</reference>
<dbReference type="PANTHER" id="PTHR43250">
    <property type="entry name" value="EXODEOXYRIBONUCLEASE III"/>
    <property type="match status" value="1"/>
</dbReference>
<evidence type="ECO:0000256" key="4">
    <source>
        <dbReference type="ARBA" id="ARBA00022723"/>
    </source>
</evidence>
<name>A0ABT7QJU0_9GAMM</name>
<dbReference type="EMBL" id="JANQAO010000001">
    <property type="protein sequence ID" value="MDM5146959.1"/>
    <property type="molecule type" value="Genomic_DNA"/>
</dbReference>
<comment type="cofactor">
    <cofactor evidence="2">
        <name>Mg(2+)</name>
        <dbReference type="ChEBI" id="CHEBI:18420"/>
    </cofactor>
</comment>
<evidence type="ECO:0000259" key="7">
    <source>
        <dbReference type="Pfam" id="PF03372"/>
    </source>
</evidence>
<protein>
    <submittedName>
        <fullName evidence="8">Exodeoxyribonuclease III</fullName>
        <ecNumber evidence="8">3.1.11.2</ecNumber>
    </submittedName>
</protein>
<dbReference type="Proteomes" id="UP001168167">
    <property type="component" value="Unassembled WGS sequence"/>
</dbReference>
<evidence type="ECO:0000256" key="6">
    <source>
        <dbReference type="ARBA" id="ARBA00022842"/>
    </source>
</evidence>
<comment type="caution">
    <text evidence="8">The sequence shown here is derived from an EMBL/GenBank/DDBJ whole genome shotgun (WGS) entry which is preliminary data.</text>
</comment>
<evidence type="ECO:0000256" key="3">
    <source>
        <dbReference type="ARBA" id="ARBA00007092"/>
    </source>
</evidence>
<evidence type="ECO:0000256" key="5">
    <source>
        <dbReference type="ARBA" id="ARBA00022801"/>
    </source>
</evidence>
<keyword evidence="4" id="KW-0479">Metal-binding</keyword>
<comment type="cofactor">
    <cofactor evidence="1">
        <name>Mn(2+)</name>
        <dbReference type="ChEBI" id="CHEBI:29035"/>
    </cofactor>
</comment>
<dbReference type="InterPro" id="IPR036691">
    <property type="entry name" value="Endo/exonu/phosph_ase_sf"/>
</dbReference>